<dbReference type="InterPro" id="IPR036857">
    <property type="entry name" value="Thyroglobulin_1_sf"/>
</dbReference>
<dbReference type="RefSeq" id="XP_022111286.1">
    <property type="nucleotide sequence ID" value="XM_022255594.1"/>
</dbReference>
<sequence>MTCECSPSLTPVCISHECGQAPPLPDRCYWAKQTPDECCPSKRVCEEAISACPDGFSVAPSCSDTLCDAPCEGHPEATCLISRCGGCVAKYFDENGQRVQCEGGPVETLPECPDWSPPTCLIVLCELAECEHYPDAVCHTDYCKPCDVVFYDDLNQKLDCSVEGKVDEIECKDSSNVKHDEGETWMEGCNECTCMETGIPACRAKTCDTATCEGGYRVGERWQATCMTCECSPSLTPVCISHECGQAPPLPDRCYWAKQTPDECCPSKMVCEEAISACPEGSSVAPSCPDTLCDAPCEGHPEATCLISRCGGCVAKYFDENGQRVPCEGGPVETLPECPDWSPPTCLIVFCELAECERYPDAVCHTDYCKPCDVVFYDDHNQKLDCSVEGKVDEIECKDSSNRKHDAGETWMEGCNRCMCEETGLASCKAVKCVARDSNLPPLCQVVATEEGNCCPWRVVCYEALSECPAFFTVAHSCPDDLCIDAFCEERPHATCRISRCGGCSVKFYDENDQVVDSCSGPPISSDVICHDTGPVRTCLVSPCMTGTCESHPEAACHVDYCQPCTAIFHDKVNQELECSPSADPVPACSETEYITTPQGTQSLPRCQKSGHFSPKQCDTTGQCWCVNLDGSLAAEQLDIPPGKDFICESDPPCRRELKTNNLKRQRGDPVITDPVCSLTGWYEPAQCSPVTGECWCSEKDGTVVIGSLKQQGEPLNCNEPCLGNVDNTIPDLVCAKSYDSCPRDAFCHIPPNRTSGKCCYLPVRVMP</sequence>
<dbReference type="GO" id="GO:0030414">
    <property type="term" value="F:peptidase inhibitor activity"/>
    <property type="evidence" value="ECO:0007669"/>
    <property type="project" value="InterPro"/>
</dbReference>
<dbReference type="OrthoDB" id="6412374at2759"/>
<evidence type="ECO:0000313" key="7">
    <source>
        <dbReference type="Proteomes" id="UP000694845"/>
    </source>
</evidence>
<dbReference type="CDD" id="cd00191">
    <property type="entry name" value="TY"/>
    <property type="match status" value="2"/>
</dbReference>
<dbReference type="InterPro" id="IPR000716">
    <property type="entry name" value="Thyroglobulin_1"/>
</dbReference>
<feature type="disulfide bond" evidence="4">
    <location>
        <begin position="688"/>
        <end position="695"/>
    </location>
</feature>
<dbReference type="GeneID" id="110990544"/>
<evidence type="ECO:0000313" key="8">
    <source>
        <dbReference type="RefSeq" id="XP_022111286.1"/>
    </source>
</evidence>
<dbReference type="Gene3D" id="4.10.800.10">
    <property type="entry name" value="Thyroglobulin type-1"/>
    <property type="match status" value="2"/>
</dbReference>
<feature type="domain" description="Thyroglobulin type-1" evidence="6">
    <location>
        <begin position="651"/>
        <end position="718"/>
    </location>
</feature>
<evidence type="ECO:0000259" key="5">
    <source>
        <dbReference type="PROSITE" id="PS50184"/>
    </source>
</evidence>
<proteinExistence type="predicted"/>
<evidence type="ECO:0000256" key="3">
    <source>
        <dbReference type="ARBA" id="ARBA00023157"/>
    </source>
</evidence>
<keyword evidence="2" id="KW-0964">Secreted</keyword>
<dbReference type="SUPFAM" id="SSF57283">
    <property type="entry name" value="PMP inhibitors"/>
    <property type="match status" value="1"/>
</dbReference>
<dbReference type="SMART" id="SM00211">
    <property type="entry name" value="TY"/>
    <property type="match status" value="2"/>
</dbReference>
<dbReference type="KEGG" id="aplc:110990544"/>
<dbReference type="PROSITE" id="PS51162">
    <property type="entry name" value="THYROGLOBULIN_1_2"/>
    <property type="match status" value="2"/>
</dbReference>
<dbReference type="Gene3D" id="2.10.70.10">
    <property type="entry name" value="Complement Module, domain 1"/>
    <property type="match status" value="1"/>
</dbReference>
<reference evidence="8" key="1">
    <citation type="submission" date="2025-08" db="UniProtKB">
        <authorList>
            <consortium name="RefSeq"/>
        </authorList>
    </citation>
    <scope>IDENTIFICATION</scope>
</reference>
<dbReference type="Pfam" id="PF00086">
    <property type="entry name" value="Thyroglobulin_1"/>
    <property type="match status" value="2"/>
</dbReference>
<dbReference type="PROSITE" id="PS50184">
    <property type="entry name" value="VWFC_2"/>
    <property type="match status" value="1"/>
</dbReference>
<dbReference type="InterPro" id="IPR036201">
    <property type="entry name" value="Pacifastin_dom_sf"/>
</dbReference>
<organism evidence="7 8">
    <name type="scientific">Acanthaster planci</name>
    <name type="common">Crown-of-thorns starfish</name>
    <dbReference type="NCBI Taxonomy" id="133434"/>
    <lineage>
        <taxon>Eukaryota</taxon>
        <taxon>Metazoa</taxon>
        <taxon>Echinodermata</taxon>
        <taxon>Eleutherozoa</taxon>
        <taxon>Asterozoa</taxon>
        <taxon>Asteroidea</taxon>
        <taxon>Valvatacea</taxon>
        <taxon>Valvatida</taxon>
        <taxon>Acanthasteridae</taxon>
        <taxon>Acanthaster</taxon>
    </lineage>
</organism>
<dbReference type="SUPFAM" id="SSF57610">
    <property type="entry name" value="Thyroglobulin type-1 domain"/>
    <property type="match status" value="2"/>
</dbReference>
<feature type="domain" description="VWFC" evidence="5">
    <location>
        <begin position="395"/>
        <end position="462"/>
    </location>
</feature>
<evidence type="ECO:0000256" key="1">
    <source>
        <dbReference type="ARBA" id="ARBA00004613"/>
    </source>
</evidence>
<keyword evidence="7" id="KW-1185">Reference proteome</keyword>
<evidence type="ECO:0000259" key="6">
    <source>
        <dbReference type="PROSITE" id="PS51162"/>
    </source>
</evidence>
<dbReference type="SMART" id="SM00214">
    <property type="entry name" value="VWC"/>
    <property type="match status" value="2"/>
</dbReference>
<evidence type="ECO:0000256" key="2">
    <source>
        <dbReference type="ARBA" id="ARBA00022525"/>
    </source>
</evidence>
<dbReference type="InterPro" id="IPR001007">
    <property type="entry name" value="VWF_dom"/>
</dbReference>
<dbReference type="OMA" id="THNISCH"/>
<gene>
    <name evidence="8" type="primary">LOC110990544</name>
</gene>
<feature type="domain" description="Thyroglobulin type-1" evidence="6">
    <location>
        <begin position="546"/>
        <end position="648"/>
    </location>
</feature>
<comment type="subcellular location">
    <subcellularLocation>
        <location evidence="1">Secreted</location>
    </subcellularLocation>
</comment>
<accession>A0A8B8A5P9</accession>
<name>A0A8B8A5P9_ACAPL</name>
<evidence type="ECO:0000256" key="4">
    <source>
        <dbReference type="PROSITE-ProRule" id="PRU00500"/>
    </source>
</evidence>
<dbReference type="AlphaFoldDB" id="A0A8B8A5P9"/>
<protein>
    <submittedName>
        <fullName evidence="8">Cysteine-rich motor neuron 1 protein-like</fullName>
    </submittedName>
</protein>
<keyword evidence="3 4" id="KW-1015">Disulfide bond</keyword>
<dbReference type="GO" id="GO:0005576">
    <property type="term" value="C:extracellular region"/>
    <property type="evidence" value="ECO:0007669"/>
    <property type="project" value="UniProtKB-SubCell"/>
</dbReference>
<comment type="caution">
    <text evidence="4">Lacks conserved residue(s) required for the propagation of feature annotation.</text>
</comment>
<dbReference type="Proteomes" id="UP000694845">
    <property type="component" value="Unplaced"/>
</dbReference>